<dbReference type="Gene3D" id="3.10.20.420">
    <property type="entry name" value="Bypass-of-forespore C, N-terminal domain"/>
    <property type="match status" value="1"/>
</dbReference>
<dbReference type="InterPro" id="IPR015050">
    <property type="entry name" value="BofC_C"/>
</dbReference>
<evidence type="ECO:0000259" key="2">
    <source>
        <dbReference type="Pfam" id="PF08955"/>
    </source>
</evidence>
<keyword evidence="1" id="KW-0472">Membrane</keyword>
<dbReference type="KEGG" id="aqt:FN924_11340"/>
<evidence type="ECO:0000313" key="5">
    <source>
        <dbReference type="Proteomes" id="UP000315215"/>
    </source>
</evidence>
<dbReference type="Proteomes" id="UP000315215">
    <property type="component" value="Chromosome"/>
</dbReference>
<feature type="domain" description="Bypass of forespore C C-terminal" evidence="2">
    <location>
        <begin position="108"/>
        <end position="178"/>
    </location>
</feature>
<dbReference type="EMBL" id="CP041666">
    <property type="protein sequence ID" value="QDP40727.1"/>
    <property type="molecule type" value="Genomic_DNA"/>
</dbReference>
<dbReference type="InterPro" id="IPR038118">
    <property type="entry name" value="BOFC_N_sf"/>
</dbReference>
<feature type="transmembrane region" description="Helical" evidence="1">
    <location>
        <begin position="7"/>
        <end position="26"/>
    </location>
</feature>
<sequence length="188" mass="21829">MKKWIRGCLYSVITGLAFVSITGLTMEDSIIDAAETDAKKQKEEKSAVKSEPLSLQVTLQRHYIDGKVVEETHDETVWSMQDFWAYYEGWQVVNQKEGEVTFRKEISDISPYIKENGYFGIKNDILTIFEGRPVNSQVIQSFYQINTEELESYQAEQLRQGIKIKSKEVYQYVLEAYRNMIPDKTINS</sequence>
<proteinExistence type="predicted"/>
<dbReference type="Pfam" id="PF08977">
    <property type="entry name" value="BOFC_N"/>
    <property type="match status" value="1"/>
</dbReference>
<keyword evidence="1" id="KW-1133">Transmembrane helix</keyword>
<dbReference type="InterPro" id="IPR038117">
    <property type="entry name" value="BofC_C_sf"/>
</dbReference>
<dbReference type="RefSeq" id="WP_143894557.1">
    <property type="nucleotide sequence ID" value="NZ_CP041666.1"/>
</dbReference>
<protein>
    <submittedName>
        <fullName evidence="4">Regulator</fullName>
    </submittedName>
</protein>
<dbReference type="InterPro" id="IPR015071">
    <property type="entry name" value="BOFC_N"/>
</dbReference>
<evidence type="ECO:0000313" key="4">
    <source>
        <dbReference type="EMBL" id="QDP40727.1"/>
    </source>
</evidence>
<dbReference type="OrthoDB" id="2678751at2"/>
<keyword evidence="5" id="KW-1185">Reference proteome</keyword>
<accession>A0A516KH68</accession>
<keyword evidence="1" id="KW-0812">Transmembrane</keyword>
<organism evidence="4 5">
    <name type="scientific">Radiobacillus deserti</name>
    <dbReference type="NCBI Taxonomy" id="2594883"/>
    <lineage>
        <taxon>Bacteria</taxon>
        <taxon>Bacillati</taxon>
        <taxon>Bacillota</taxon>
        <taxon>Bacilli</taxon>
        <taxon>Bacillales</taxon>
        <taxon>Bacillaceae</taxon>
        <taxon>Radiobacillus</taxon>
    </lineage>
</organism>
<reference evidence="4 5" key="1">
    <citation type="submission" date="2019-07" db="EMBL/GenBank/DDBJ databases">
        <authorList>
            <person name="Li J."/>
        </authorList>
    </citation>
    <scope>NUCLEOTIDE SEQUENCE [LARGE SCALE GENOMIC DNA]</scope>
    <source>
        <strain evidence="4 5">TKL69</strain>
    </source>
</reference>
<gene>
    <name evidence="4" type="ORF">FN924_11340</name>
</gene>
<dbReference type="Gene3D" id="3.30.70.1740">
    <property type="entry name" value="Bypass-of-forespore C, C-terminal domain"/>
    <property type="match status" value="1"/>
</dbReference>
<name>A0A516KH68_9BACI</name>
<dbReference type="AlphaFoldDB" id="A0A516KH68"/>
<dbReference type="Pfam" id="PF08955">
    <property type="entry name" value="BofC_C"/>
    <property type="match status" value="1"/>
</dbReference>
<evidence type="ECO:0000256" key="1">
    <source>
        <dbReference type="SAM" id="Phobius"/>
    </source>
</evidence>
<feature type="domain" description="Bypass-of-forespore C N-terminal" evidence="3">
    <location>
        <begin position="56"/>
        <end position="104"/>
    </location>
</feature>
<evidence type="ECO:0000259" key="3">
    <source>
        <dbReference type="Pfam" id="PF08977"/>
    </source>
</evidence>